<dbReference type="AlphaFoldDB" id="A0AAE0F6T1"/>
<reference evidence="3 4" key="1">
    <citation type="journal article" date="2015" name="Genome Biol. Evol.">
        <title>Comparative Genomics of a Bacterivorous Green Alga Reveals Evolutionary Causalities and Consequences of Phago-Mixotrophic Mode of Nutrition.</title>
        <authorList>
            <person name="Burns J.A."/>
            <person name="Paasch A."/>
            <person name="Narechania A."/>
            <person name="Kim E."/>
        </authorList>
    </citation>
    <scope>NUCLEOTIDE SEQUENCE [LARGE SCALE GENOMIC DNA]</scope>
    <source>
        <strain evidence="3 4">PLY_AMNH</strain>
    </source>
</reference>
<keyword evidence="2" id="KW-0472">Membrane</keyword>
<evidence type="ECO:0000256" key="2">
    <source>
        <dbReference type="SAM" id="Phobius"/>
    </source>
</evidence>
<gene>
    <name evidence="3" type="ORF">CYMTET_36643</name>
</gene>
<organism evidence="3 4">
    <name type="scientific">Cymbomonas tetramitiformis</name>
    <dbReference type="NCBI Taxonomy" id="36881"/>
    <lineage>
        <taxon>Eukaryota</taxon>
        <taxon>Viridiplantae</taxon>
        <taxon>Chlorophyta</taxon>
        <taxon>Pyramimonadophyceae</taxon>
        <taxon>Pyramimonadales</taxon>
        <taxon>Pyramimonadaceae</taxon>
        <taxon>Cymbomonas</taxon>
    </lineage>
</organism>
<feature type="non-terminal residue" evidence="3">
    <location>
        <position position="104"/>
    </location>
</feature>
<proteinExistence type="predicted"/>
<keyword evidence="4" id="KW-1185">Reference proteome</keyword>
<evidence type="ECO:0000313" key="4">
    <source>
        <dbReference type="Proteomes" id="UP001190700"/>
    </source>
</evidence>
<name>A0AAE0F6T1_9CHLO</name>
<feature type="transmembrane region" description="Helical" evidence="2">
    <location>
        <begin position="66"/>
        <end position="84"/>
    </location>
</feature>
<feature type="region of interest" description="Disordered" evidence="1">
    <location>
        <begin position="1"/>
        <end position="33"/>
    </location>
</feature>
<protein>
    <submittedName>
        <fullName evidence="3">Uncharacterized protein</fullName>
    </submittedName>
</protein>
<evidence type="ECO:0000313" key="3">
    <source>
        <dbReference type="EMBL" id="KAK3254136.1"/>
    </source>
</evidence>
<accession>A0AAE0F6T1</accession>
<comment type="caution">
    <text evidence="3">The sequence shown here is derived from an EMBL/GenBank/DDBJ whole genome shotgun (WGS) entry which is preliminary data.</text>
</comment>
<sequence length="104" mass="11018">MLTAEPQSVKLEPMCGHDSSEGTSAIFPGNLSTGKPLPTELLPDCNPDFPSRRSGSSAFGANQMRIFCALLAGIFFFMVALHGGHDPQNARPDSAGQRLSNAVE</sequence>
<dbReference type="EMBL" id="LGRX02024086">
    <property type="protein sequence ID" value="KAK3254136.1"/>
    <property type="molecule type" value="Genomic_DNA"/>
</dbReference>
<keyword evidence="2" id="KW-0812">Transmembrane</keyword>
<dbReference type="Proteomes" id="UP001190700">
    <property type="component" value="Unassembled WGS sequence"/>
</dbReference>
<evidence type="ECO:0000256" key="1">
    <source>
        <dbReference type="SAM" id="MobiDB-lite"/>
    </source>
</evidence>
<keyword evidence="2" id="KW-1133">Transmembrane helix</keyword>